<evidence type="ECO:0000256" key="2">
    <source>
        <dbReference type="ARBA" id="ARBA00022801"/>
    </source>
</evidence>
<dbReference type="Ensembl" id="ENSPCET00000025680.1">
    <property type="protein sequence ID" value="ENSPCEP00000024844.1"/>
    <property type="gene ID" value="ENSPCEG00000018772.1"/>
</dbReference>
<keyword evidence="1" id="KW-0645">Protease</keyword>
<reference evidence="8" key="1">
    <citation type="submission" date="2025-05" db="UniProtKB">
        <authorList>
            <consortium name="Ensembl"/>
        </authorList>
    </citation>
    <scope>IDENTIFICATION</scope>
</reference>
<dbReference type="InterPro" id="IPR043504">
    <property type="entry name" value="Peptidase_S1_PA_chymotrypsin"/>
</dbReference>
<dbReference type="Gene3D" id="2.40.10.10">
    <property type="entry name" value="Trypsin-like serine proteases"/>
    <property type="match status" value="2"/>
</dbReference>
<organism evidence="8 9">
    <name type="scientific">Pelusios castaneus</name>
    <name type="common">West African mud turtle</name>
    <dbReference type="NCBI Taxonomy" id="367368"/>
    <lineage>
        <taxon>Eukaryota</taxon>
        <taxon>Metazoa</taxon>
        <taxon>Chordata</taxon>
        <taxon>Craniata</taxon>
        <taxon>Vertebrata</taxon>
        <taxon>Euteleostomi</taxon>
        <taxon>Archelosauria</taxon>
        <taxon>Testudinata</taxon>
        <taxon>Testudines</taxon>
        <taxon>Pleurodira</taxon>
        <taxon>Pelomedusidae</taxon>
        <taxon>Pelusios</taxon>
    </lineage>
</organism>
<keyword evidence="6" id="KW-0732">Signal</keyword>
<keyword evidence="2" id="KW-0378">Hydrolase</keyword>
<dbReference type="InterPro" id="IPR009003">
    <property type="entry name" value="Peptidase_S1_PA"/>
</dbReference>
<evidence type="ECO:0000256" key="3">
    <source>
        <dbReference type="ARBA" id="ARBA00022825"/>
    </source>
</evidence>
<feature type="domain" description="Peptidase S1" evidence="7">
    <location>
        <begin position="74"/>
        <end position="325"/>
    </location>
</feature>
<feature type="chain" id="PRO_5044682287" description="Peptidase S1 domain-containing protein" evidence="6">
    <location>
        <begin position="29"/>
        <end position="326"/>
    </location>
</feature>
<dbReference type="Ensembl" id="ENSPCET00000025700.1">
    <property type="protein sequence ID" value="ENSPCEP00000024864.1"/>
    <property type="gene ID" value="ENSPCEG00000018784.1"/>
</dbReference>
<evidence type="ECO:0000313" key="9">
    <source>
        <dbReference type="Proteomes" id="UP000694393"/>
    </source>
</evidence>
<keyword evidence="3" id="KW-0720">Serine protease</keyword>
<dbReference type="GO" id="GO:0006508">
    <property type="term" value="P:proteolysis"/>
    <property type="evidence" value="ECO:0007669"/>
    <property type="project" value="UniProtKB-KW"/>
</dbReference>
<proteinExistence type="inferred from homology"/>
<keyword evidence="4" id="KW-1015">Disulfide bond</keyword>
<dbReference type="PANTHER" id="PTHR24252">
    <property type="entry name" value="ACROSIN-RELATED"/>
    <property type="match status" value="1"/>
</dbReference>
<evidence type="ECO:0000313" key="8">
    <source>
        <dbReference type="Ensembl" id="ENSPCEP00000024864.1"/>
    </source>
</evidence>
<dbReference type="SUPFAM" id="SSF50494">
    <property type="entry name" value="Trypsin-like serine proteases"/>
    <property type="match status" value="1"/>
</dbReference>
<dbReference type="CDD" id="cd00190">
    <property type="entry name" value="Tryp_SPc"/>
    <property type="match status" value="1"/>
</dbReference>
<evidence type="ECO:0000256" key="6">
    <source>
        <dbReference type="SAM" id="SignalP"/>
    </source>
</evidence>
<dbReference type="PANTHER" id="PTHR24252:SF26">
    <property type="entry name" value="TRANSMEMBRANE SERINE PROTEASE 9"/>
    <property type="match status" value="1"/>
</dbReference>
<sequence length="326" mass="35562">MAWPATWSPFCPILLLAPHILLLGPSHPCSETMATQCPGGGSRLPSVTSPQPQRWLQRLGHSANHGALPLKPWARGGQLGAQPAAARPLPPSSGLCKRFLTWLSKQRPGICQPQMHAERGWDMLSLPPNQPYCCRPHCSYSDPKMWVAFLGTAFLSGMDGRVEKIFRIYKHPFYNIYTLDYDVALLELATSVRFTSAIKPICLPDNSHVFREGARCFITGWGATKEGGMAQGHGLCLAGHSRPCTLSTKFYPIQISSRMVCAGFPQGAIDSCSGDAGGPLACREPSGRWFLAGITSWGYGCARPHFPGVYTKVTAVRGWIGQNLKL</sequence>
<dbReference type="Proteomes" id="UP000694393">
    <property type="component" value="Unplaced"/>
</dbReference>
<keyword evidence="9" id="KW-1185">Reference proteome</keyword>
<dbReference type="AlphaFoldDB" id="A0A8C8SWI7"/>
<dbReference type="SMART" id="SM00020">
    <property type="entry name" value="Tryp_SPc"/>
    <property type="match status" value="1"/>
</dbReference>
<feature type="signal peptide" evidence="6">
    <location>
        <begin position="1"/>
        <end position="28"/>
    </location>
</feature>
<dbReference type="Pfam" id="PF00089">
    <property type="entry name" value="Trypsin"/>
    <property type="match status" value="1"/>
</dbReference>
<name>A0A8C8SWI7_9SAUR</name>
<dbReference type="InterPro" id="IPR001254">
    <property type="entry name" value="Trypsin_dom"/>
</dbReference>
<evidence type="ECO:0000256" key="5">
    <source>
        <dbReference type="ARBA" id="ARBA00024195"/>
    </source>
</evidence>
<dbReference type="PROSITE" id="PS50240">
    <property type="entry name" value="TRYPSIN_DOM"/>
    <property type="match status" value="1"/>
</dbReference>
<protein>
    <recommendedName>
        <fullName evidence="7">Peptidase S1 domain-containing protein</fullName>
    </recommendedName>
</protein>
<evidence type="ECO:0000256" key="1">
    <source>
        <dbReference type="ARBA" id="ARBA00022670"/>
    </source>
</evidence>
<evidence type="ECO:0000256" key="4">
    <source>
        <dbReference type="ARBA" id="ARBA00023157"/>
    </source>
</evidence>
<dbReference type="FunFam" id="2.40.10.10:FF:000002">
    <property type="entry name" value="Transmembrane protease serine"/>
    <property type="match status" value="1"/>
</dbReference>
<accession>A0A8C8SWI7</accession>
<dbReference type="GO" id="GO:0004252">
    <property type="term" value="F:serine-type endopeptidase activity"/>
    <property type="evidence" value="ECO:0007669"/>
    <property type="project" value="InterPro"/>
</dbReference>
<comment type="similarity">
    <text evidence="5">Belongs to the peptidase S1 family. CLIP subfamily.</text>
</comment>
<evidence type="ECO:0000259" key="7">
    <source>
        <dbReference type="PROSITE" id="PS50240"/>
    </source>
</evidence>
<dbReference type="InterPro" id="IPR001314">
    <property type="entry name" value="Peptidase_S1A"/>
</dbReference>
<dbReference type="PRINTS" id="PR00722">
    <property type="entry name" value="CHYMOTRYPSIN"/>
</dbReference>